<dbReference type="EMBL" id="CP002364">
    <property type="protein sequence ID" value="ADW17506.1"/>
    <property type="molecule type" value="Genomic_DNA"/>
</dbReference>
<dbReference type="RefSeq" id="WP_015724047.1">
    <property type="nucleotide sequence ID" value="NC_014972.1"/>
</dbReference>
<dbReference type="SUPFAM" id="SSF47413">
    <property type="entry name" value="lambda repressor-like DNA-binding domains"/>
    <property type="match status" value="1"/>
</dbReference>
<protein>
    <submittedName>
        <fullName evidence="3">Helix-turn-helix domain protein</fullName>
    </submittedName>
</protein>
<dbReference type="CDD" id="cd00093">
    <property type="entry name" value="HTH_XRE"/>
    <property type="match status" value="1"/>
</dbReference>
<evidence type="ECO:0000259" key="2">
    <source>
        <dbReference type="PROSITE" id="PS50943"/>
    </source>
</evidence>
<feature type="domain" description="HTH cro/C1-type" evidence="2">
    <location>
        <begin position="16"/>
        <end position="70"/>
    </location>
</feature>
<evidence type="ECO:0000313" key="4">
    <source>
        <dbReference type="Proteomes" id="UP000006365"/>
    </source>
</evidence>
<dbReference type="InterPro" id="IPR010982">
    <property type="entry name" value="Lambda_DNA-bd_dom_sf"/>
</dbReference>
<dbReference type="KEGG" id="dpr:Despr_1342"/>
<reference evidence="3 4" key="1">
    <citation type="journal article" date="2011" name="Stand. Genomic Sci.">
        <title>Complete genome sequence of Desulfobulbus propionicus type strain (1pr3).</title>
        <authorList>
            <person name="Pagani I."/>
            <person name="Lapidus A."/>
            <person name="Nolan M."/>
            <person name="Lucas S."/>
            <person name="Hammon N."/>
            <person name="Deshpande S."/>
            <person name="Cheng J.F."/>
            <person name="Chertkov O."/>
            <person name="Davenport K."/>
            <person name="Tapia R."/>
            <person name="Han C."/>
            <person name="Goodwin L."/>
            <person name="Pitluck S."/>
            <person name="Liolios K."/>
            <person name="Mavromatis K."/>
            <person name="Ivanova N."/>
            <person name="Mikhailova N."/>
            <person name="Pati A."/>
            <person name="Chen A."/>
            <person name="Palaniappan K."/>
            <person name="Land M."/>
            <person name="Hauser L."/>
            <person name="Chang Y.J."/>
            <person name="Jeffries C.D."/>
            <person name="Detter J.C."/>
            <person name="Brambilla E."/>
            <person name="Kannan K.P."/>
            <person name="Djao O.D."/>
            <person name="Rohde M."/>
            <person name="Pukall R."/>
            <person name="Spring S."/>
            <person name="Goker M."/>
            <person name="Sikorski J."/>
            <person name="Woyke T."/>
            <person name="Bristow J."/>
            <person name="Eisen J.A."/>
            <person name="Markowitz V."/>
            <person name="Hugenholtz P."/>
            <person name="Kyrpides N.C."/>
            <person name="Klenk H.P."/>
        </authorList>
    </citation>
    <scope>NUCLEOTIDE SEQUENCE [LARGE SCALE GENOMIC DNA]</scope>
    <source>
        <strain evidence="4">ATCC 33891 / DSM 2032 / 1pr3</strain>
    </source>
</reference>
<dbReference type="PANTHER" id="PTHR46797">
    <property type="entry name" value="HTH-TYPE TRANSCRIPTIONAL REGULATOR"/>
    <property type="match status" value="1"/>
</dbReference>
<dbReference type="SMART" id="SM00530">
    <property type="entry name" value="HTH_XRE"/>
    <property type="match status" value="1"/>
</dbReference>
<dbReference type="GO" id="GO:0003677">
    <property type="term" value="F:DNA binding"/>
    <property type="evidence" value="ECO:0007669"/>
    <property type="project" value="UniProtKB-KW"/>
</dbReference>
<accession>A0A7U4DNW2</accession>
<dbReference type="InterPro" id="IPR001387">
    <property type="entry name" value="Cro/C1-type_HTH"/>
</dbReference>
<dbReference type="PANTHER" id="PTHR46797:SF1">
    <property type="entry name" value="METHYLPHOSPHONATE SYNTHASE"/>
    <property type="match status" value="1"/>
</dbReference>
<dbReference type="InterPro" id="IPR050807">
    <property type="entry name" value="TransReg_Diox_bact_type"/>
</dbReference>
<organism evidence="3 4">
    <name type="scientific">Desulfobulbus propionicus (strain ATCC 33891 / DSM 2032 / VKM B-1956 / 1pr3)</name>
    <dbReference type="NCBI Taxonomy" id="577650"/>
    <lineage>
        <taxon>Bacteria</taxon>
        <taxon>Pseudomonadati</taxon>
        <taxon>Thermodesulfobacteriota</taxon>
        <taxon>Desulfobulbia</taxon>
        <taxon>Desulfobulbales</taxon>
        <taxon>Desulfobulbaceae</taxon>
        <taxon>Desulfobulbus</taxon>
    </lineage>
</organism>
<evidence type="ECO:0000313" key="3">
    <source>
        <dbReference type="EMBL" id="ADW17506.1"/>
    </source>
</evidence>
<dbReference type="Gene3D" id="1.10.260.40">
    <property type="entry name" value="lambda repressor-like DNA-binding domains"/>
    <property type="match status" value="1"/>
</dbReference>
<dbReference type="Pfam" id="PF12844">
    <property type="entry name" value="HTH_19"/>
    <property type="match status" value="1"/>
</dbReference>
<keyword evidence="1" id="KW-0238">DNA-binding</keyword>
<name>A0A7U4DNW2_DESPD</name>
<evidence type="ECO:0000256" key="1">
    <source>
        <dbReference type="ARBA" id="ARBA00023125"/>
    </source>
</evidence>
<sequence>MSTKINEEVKKIGNRLKEFRVENGLTLVQLSELIGISHGSLSGLENNKSKPSAETLSNLCLYTEIDIVWLLTGRREKPIERKIPTRKFEIFEQAEEWLREEVQKNPKKEIWFEVEFEKTFQEFKEWKEGKEGRRKLESEALSYKIAGNN</sequence>
<dbReference type="GO" id="GO:0003700">
    <property type="term" value="F:DNA-binding transcription factor activity"/>
    <property type="evidence" value="ECO:0007669"/>
    <property type="project" value="TreeGrafter"/>
</dbReference>
<dbReference type="PROSITE" id="PS50943">
    <property type="entry name" value="HTH_CROC1"/>
    <property type="match status" value="1"/>
</dbReference>
<dbReference type="AlphaFoldDB" id="A0A7U4DNW2"/>
<dbReference type="GO" id="GO:0005829">
    <property type="term" value="C:cytosol"/>
    <property type="evidence" value="ECO:0007669"/>
    <property type="project" value="TreeGrafter"/>
</dbReference>
<keyword evidence="4" id="KW-1185">Reference proteome</keyword>
<dbReference type="Proteomes" id="UP000006365">
    <property type="component" value="Chromosome"/>
</dbReference>
<gene>
    <name evidence="3" type="ordered locus">Despr_1342</name>
</gene>
<proteinExistence type="predicted"/>